<dbReference type="GO" id="GO:0004540">
    <property type="term" value="F:RNA nuclease activity"/>
    <property type="evidence" value="ECO:0007669"/>
    <property type="project" value="InterPro"/>
</dbReference>
<evidence type="ECO:0000256" key="6">
    <source>
        <dbReference type="ARBA" id="ARBA00024207"/>
    </source>
</evidence>
<dbReference type="InterPro" id="IPR008201">
    <property type="entry name" value="HepT-like"/>
</dbReference>
<keyword evidence="4" id="KW-0547">Nucleotide-binding</keyword>
<keyword evidence="1" id="KW-0597">Phosphoprotein</keyword>
<comment type="similarity">
    <text evidence="6">Belongs to the HepT RNase toxin family.</text>
</comment>
<dbReference type="EMBL" id="MFJL01000019">
    <property type="protein sequence ID" value="OGG15710.1"/>
    <property type="molecule type" value="Genomic_DNA"/>
</dbReference>
<name>A0A1F5ZTB9_9BACT</name>
<comment type="caution">
    <text evidence="7">The sequence shown here is derived from an EMBL/GenBank/DDBJ whole genome shotgun (WGS) entry which is preliminary data.</text>
</comment>
<dbReference type="AlphaFoldDB" id="A0A1F5ZTB9"/>
<dbReference type="GO" id="GO:0016787">
    <property type="term" value="F:hydrolase activity"/>
    <property type="evidence" value="ECO:0007669"/>
    <property type="project" value="UniProtKB-KW"/>
</dbReference>
<dbReference type="STRING" id="1798382.A3D77_01635"/>
<dbReference type="GO" id="GO:0000166">
    <property type="term" value="F:nucleotide binding"/>
    <property type="evidence" value="ECO:0007669"/>
    <property type="project" value="UniProtKB-KW"/>
</dbReference>
<dbReference type="InterPro" id="IPR037038">
    <property type="entry name" value="HepT-like_sf"/>
</dbReference>
<dbReference type="GO" id="GO:0110001">
    <property type="term" value="C:toxin-antitoxin complex"/>
    <property type="evidence" value="ECO:0007669"/>
    <property type="project" value="InterPro"/>
</dbReference>
<evidence type="ECO:0000313" key="8">
    <source>
        <dbReference type="Proteomes" id="UP000176923"/>
    </source>
</evidence>
<protein>
    <recommendedName>
        <fullName evidence="9">DUF86 domain-containing protein</fullName>
    </recommendedName>
</protein>
<reference evidence="7 8" key="1">
    <citation type="journal article" date="2016" name="Nat. Commun.">
        <title>Thousands of microbial genomes shed light on interconnected biogeochemical processes in an aquifer system.</title>
        <authorList>
            <person name="Anantharaman K."/>
            <person name="Brown C.T."/>
            <person name="Hug L.A."/>
            <person name="Sharon I."/>
            <person name="Castelle C.J."/>
            <person name="Probst A.J."/>
            <person name="Thomas B.C."/>
            <person name="Singh A."/>
            <person name="Wilkins M.J."/>
            <person name="Karaoz U."/>
            <person name="Brodie E.L."/>
            <person name="Williams K.H."/>
            <person name="Hubbard S.S."/>
            <person name="Banfield J.F."/>
        </authorList>
    </citation>
    <scope>NUCLEOTIDE SEQUENCE [LARGE SCALE GENOMIC DNA]</scope>
</reference>
<evidence type="ECO:0000256" key="3">
    <source>
        <dbReference type="ARBA" id="ARBA00022722"/>
    </source>
</evidence>
<sequence length="109" mass="13045">MKRSIGVYLDDIFQSIRLIEEYTEGLTKKKFLDSIDKQDAVLRRFEIIGEAARHIPLEFRNNHPKIPWKKAVGMRDVMIHGYYEINLDRVWNTIKKDLPKFKEQIEELI</sequence>
<dbReference type="InterPro" id="IPR051813">
    <property type="entry name" value="HepT_RNase_toxin"/>
</dbReference>
<gene>
    <name evidence="7" type="ORF">A3D77_01635</name>
</gene>
<organism evidence="7 8">
    <name type="scientific">Candidatus Gottesmanbacteria bacterium RIFCSPHIGHO2_02_FULL_39_11</name>
    <dbReference type="NCBI Taxonomy" id="1798382"/>
    <lineage>
        <taxon>Bacteria</taxon>
        <taxon>Candidatus Gottesmaniibacteriota</taxon>
    </lineage>
</organism>
<keyword evidence="3" id="KW-0540">Nuclease</keyword>
<keyword evidence="5" id="KW-0378">Hydrolase</keyword>
<evidence type="ECO:0000256" key="2">
    <source>
        <dbReference type="ARBA" id="ARBA00022649"/>
    </source>
</evidence>
<dbReference type="Gene3D" id="1.20.120.580">
    <property type="entry name" value="bsu32300-like"/>
    <property type="match status" value="1"/>
</dbReference>
<evidence type="ECO:0000313" key="7">
    <source>
        <dbReference type="EMBL" id="OGG15710.1"/>
    </source>
</evidence>
<dbReference type="PANTHER" id="PTHR34139:SF1">
    <property type="entry name" value="RNASE MJ1380-RELATED"/>
    <property type="match status" value="1"/>
</dbReference>
<keyword evidence="2" id="KW-1277">Toxin-antitoxin system</keyword>
<accession>A0A1F5ZTB9</accession>
<proteinExistence type="inferred from homology"/>
<evidence type="ECO:0008006" key="9">
    <source>
        <dbReference type="Google" id="ProtNLM"/>
    </source>
</evidence>
<evidence type="ECO:0000256" key="4">
    <source>
        <dbReference type="ARBA" id="ARBA00022741"/>
    </source>
</evidence>
<dbReference type="PANTHER" id="PTHR34139">
    <property type="entry name" value="UPF0331 PROTEIN MJ0127"/>
    <property type="match status" value="1"/>
</dbReference>
<evidence type="ECO:0000256" key="1">
    <source>
        <dbReference type="ARBA" id="ARBA00022553"/>
    </source>
</evidence>
<evidence type="ECO:0000256" key="5">
    <source>
        <dbReference type="ARBA" id="ARBA00022801"/>
    </source>
</evidence>
<dbReference type="Pfam" id="PF01934">
    <property type="entry name" value="HepT-like"/>
    <property type="match status" value="1"/>
</dbReference>
<dbReference type="Proteomes" id="UP000176923">
    <property type="component" value="Unassembled WGS sequence"/>
</dbReference>